<comment type="caution">
    <text evidence="1">The sequence shown here is derived from an EMBL/GenBank/DDBJ whole genome shotgun (WGS) entry which is preliminary data.</text>
</comment>
<accession>A0A5A5TGC2</accession>
<dbReference type="Proteomes" id="UP000322530">
    <property type="component" value="Unassembled WGS sequence"/>
</dbReference>
<dbReference type="EMBL" id="BIXY01000059">
    <property type="protein sequence ID" value="GCF10059.1"/>
    <property type="molecule type" value="Genomic_DNA"/>
</dbReference>
<keyword evidence="2" id="KW-1185">Reference proteome</keyword>
<evidence type="ECO:0000313" key="1">
    <source>
        <dbReference type="EMBL" id="GCF10059.1"/>
    </source>
</evidence>
<organism evidence="1 2">
    <name type="scientific">Dictyobacter arantiisoli</name>
    <dbReference type="NCBI Taxonomy" id="2014874"/>
    <lineage>
        <taxon>Bacteria</taxon>
        <taxon>Bacillati</taxon>
        <taxon>Chloroflexota</taxon>
        <taxon>Ktedonobacteria</taxon>
        <taxon>Ktedonobacterales</taxon>
        <taxon>Dictyobacteraceae</taxon>
        <taxon>Dictyobacter</taxon>
    </lineage>
</organism>
<reference evidence="1 2" key="1">
    <citation type="submission" date="2019-01" db="EMBL/GenBank/DDBJ databases">
        <title>Draft genome sequence of Dictyobacter sp. Uno17.</title>
        <authorList>
            <person name="Wang C.M."/>
            <person name="Zheng Y."/>
            <person name="Sakai Y."/>
            <person name="Abe K."/>
            <person name="Yokota A."/>
            <person name="Yabe S."/>
        </authorList>
    </citation>
    <scope>NUCLEOTIDE SEQUENCE [LARGE SCALE GENOMIC DNA]</scope>
    <source>
        <strain evidence="1 2">Uno17</strain>
    </source>
</reference>
<dbReference type="AlphaFoldDB" id="A0A5A5TGC2"/>
<protein>
    <submittedName>
        <fullName evidence="1">Uncharacterized protein</fullName>
    </submittedName>
</protein>
<name>A0A5A5TGC2_9CHLR</name>
<proteinExistence type="predicted"/>
<evidence type="ECO:0000313" key="2">
    <source>
        <dbReference type="Proteomes" id="UP000322530"/>
    </source>
</evidence>
<gene>
    <name evidence="1" type="ORF">KDI_36230</name>
</gene>
<sequence length="85" mass="9831">MRWFVRPSYYGPLLIRGSQLDNSHQIRFDDGLLSEIALNIPQGDSQQWYDRPSETRLQVPGCYAYQVDGIHFSQILVFQAVVKNS</sequence>